<keyword evidence="3" id="KW-1185">Reference proteome</keyword>
<feature type="compositionally biased region" description="Polar residues" evidence="1">
    <location>
        <begin position="116"/>
        <end position="131"/>
    </location>
</feature>
<evidence type="ECO:0000313" key="2">
    <source>
        <dbReference type="EMBL" id="KAF2836847.1"/>
    </source>
</evidence>
<feature type="region of interest" description="Disordered" evidence="1">
    <location>
        <begin position="115"/>
        <end position="139"/>
    </location>
</feature>
<accession>A0A9P4VPL2</accession>
<organism evidence="2 3">
    <name type="scientific">Patellaria atrata CBS 101060</name>
    <dbReference type="NCBI Taxonomy" id="1346257"/>
    <lineage>
        <taxon>Eukaryota</taxon>
        <taxon>Fungi</taxon>
        <taxon>Dikarya</taxon>
        <taxon>Ascomycota</taxon>
        <taxon>Pezizomycotina</taxon>
        <taxon>Dothideomycetes</taxon>
        <taxon>Dothideomycetes incertae sedis</taxon>
        <taxon>Patellariales</taxon>
        <taxon>Patellariaceae</taxon>
        <taxon>Patellaria</taxon>
    </lineage>
</organism>
<dbReference type="AlphaFoldDB" id="A0A9P4VPL2"/>
<sequence>MSQDTSISRYRPSCHRATLLNLPLELHLLIKSYLSTTSCFSLALSHRTFYNSLFLLKPTFITYDKEHQCIRATIGYYISTIRTLDVRSSTRDRDQTADTRVRCRVCKQRYEPSMYPSGTGTLPSKRANANNENKKTPAHATTTGAMHMSLPPRVCVWCTDKFVIAYRRPTSASLPRWTVMQQPFCLHHGGFVGKDSGPLEHGHVDERYSPCACADCAVVIAPQYIRWLDQNEPWTNNMGWQFFLRNGDMWVREGRKETKVQRGVRGRDEVGMHEWMRERHWGPFCGIVGVGG</sequence>
<protein>
    <recommendedName>
        <fullName evidence="4">F-box domain-containing protein</fullName>
    </recommendedName>
</protein>
<evidence type="ECO:0000313" key="3">
    <source>
        <dbReference type="Proteomes" id="UP000799429"/>
    </source>
</evidence>
<reference evidence="2" key="1">
    <citation type="journal article" date="2020" name="Stud. Mycol.">
        <title>101 Dothideomycetes genomes: a test case for predicting lifestyles and emergence of pathogens.</title>
        <authorList>
            <person name="Haridas S."/>
            <person name="Albert R."/>
            <person name="Binder M."/>
            <person name="Bloem J."/>
            <person name="Labutti K."/>
            <person name="Salamov A."/>
            <person name="Andreopoulos B."/>
            <person name="Baker S."/>
            <person name="Barry K."/>
            <person name="Bills G."/>
            <person name="Bluhm B."/>
            <person name="Cannon C."/>
            <person name="Castanera R."/>
            <person name="Culley D."/>
            <person name="Daum C."/>
            <person name="Ezra D."/>
            <person name="Gonzalez J."/>
            <person name="Henrissat B."/>
            <person name="Kuo A."/>
            <person name="Liang C."/>
            <person name="Lipzen A."/>
            <person name="Lutzoni F."/>
            <person name="Magnuson J."/>
            <person name="Mondo S."/>
            <person name="Nolan M."/>
            <person name="Ohm R."/>
            <person name="Pangilinan J."/>
            <person name="Park H.-J."/>
            <person name="Ramirez L."/>
            <person name="Alfaro M."/>
            <person name="Sun H."/>
            <person name="Tritt A."/>
            <person name="Yoshinaga Y."/>
            <person name="Zwiers L.-H."/>
            <person name="Turgeon B."/>
            <person name="Goodwin S."/>
            <person name="Spatafora J."/>
            <person name="Crous P."/>
            <person name="Grigoriev I."/>
        </authorList>
    </citation>
    <scope>NUCLEOTIDE SEQUENCE</scope>
    <source>
        <strain evidence="2">CBS 101060</strain>
    </source>
</reference>
<evidence type="ECO:0000256" key="1">
    <source>
        <dbReference type="SAM" id="MobiDB-lite"/>
    </source>
</evidence>
<comment type="caution">
    <text evidence="2">The sequence shown here is derived from an EMBL/GenBank/DDBJ whole genome shotgun (WGS) entry which is preliminary data.</text>
</comment>
<proteinExistence type="predicted"/>
<gene>
    <name evidence="2" type="ORF">M501DRAFT_235332</name>
</gene>
<dbReference type="Proteomes" id="UP000799429">
    <property type="component" value="Unassembled WGS sequence"/>
</dbReference>
<dbReference type="EMBL" id="MU006102">
    <property type="protein sequence ID" value="KAF2836847.1"/>
    <property type="molecule type" value="Genomic_DNA"/>
</dbReference>
<name>A0A9P4VPL2_9PEZI</name>
<evidence type="ECO:0008006" key="4">
    <source>
        <dbReference type="Google" id="ProtNLM"/>
    </source>
</evidence>